<gene>
    <name evidence="1" type="ordered locus">Veis_0872</name>
</gene>
<evidence type="ECO:0008006" key="3">
    <source>
        <dbReference type="Google" id="ProtNLM"/>
    </source>
</evidence>
<dbReference type="KEGG" id="vei:Veis_0872"/>
<dbReference type="Proteomes" id="UP000000374">
    <property type="component" value="Chromosome"/>
</dbReference>
<dbReference type="PANTHER" id="PTHR40045:SF1">
    <property type="entry name" value="YQCI_YCGG FAMILY PROTEIN"/>
    <property type="match status" value="1"/>
</dbReference>
<protein>
    <recommendedName>
        <fullName evidence="3">YqcI/YcgG family protein</fullName>
    </recommendedName>
</protein>
<dbReference type="AlphaFoldDB" id="A1WG94"/>
<evidence type="ECO:0000313" key="2">
    <source>
        <dbReference type="Proteomes" id="UP000000374"/>
    </source>
</evidence>
<organism evidence="1 2">
    <name type="scientific">Verminephrobacter eiseniae (strain EF01-2)</name>
    <dbReference type="NCBI Taxonomy" id="391735"/>
    <lineage>
        <taxon>Bacteria</taxon>
        <taxon>Pseudomonadati</taxon>
        <taxon>Pseudomonadota</taxon>
        <taxon>Betaproteobacteria</taxon>
        <taxon>Burkholderiales</taxon>
        <taxon>Comamonadaceae</taxon>
        <taxon>Verminephrobacter</taxon>
    </lineage>
</organism>
<keyword evidence="2" id="KW-1185">Reference proteome</keyword>
<sequence>MTTSVLSRRRDIAERYAKTSWEQILFSEFSTSLESSNRPFPCIFGVRGFKLDQLRYVFQENLDLDLTSAALQEFVRDARSFGPNTSLVIFTRPEEIKSIDAYQEEFWKILKGLADRDHTPWPEHMPTEITHPEWEFCFAGEPVFVVCNTPAHIFRQSRRASSFMLTFQPRWVFDKILGTEKSTQTAFGAVRKRIAHYDFLPVSPKLGKYGHPGVLESEQYFLDDRNQGGSSCPFQALGERHGAAIRQ</sequence>
<dbReference type="PANTHER" id="PTHR40045">
    <property type="entry name" value="YCGG FAMILY PROTEIN"/>
    <property type="match status" value="1"/>
</dbReference>
<dbReference type="InterPro" id="IPR014988">
    <property type="entry name" value="Uncharacterised_YqcI/YcgG"/>
</dbReference>
<dbReference type="HOGENOM" id="CLU_067506_0_0_4"/>
<dbReference type="eggNOG" id="COG3403">
    <property type="taxonomic scope" value="Bacteria"/>
</dbReference>
<dbReference type="EMBL" id="CP000542">
    <property type="protein sequence ID" value="ABM56651.1"/>
    <property type="molecule type" value="Genomic_DNA"/>
</dbReference>
<dbReference type="Pfam" id="PF08892">
    <property type="entry name" value="YqcI_YcgG"/>
    <property type="match status" value="1"/>
</dbReference>
<name>A1WG94_VEREI</name>
<accession>A1WG94</accession>
<reference evidence="2" key="1">
    <citation type="submission" date="2006-12" db="EMBL/GenBank/DDBJ databases">
        <title>Complete sequence of chromosome 1 of Verminephrobacter eiseniae EF01-2.</title>
        <authorList>
            <person name="Copeland A."/>
            <person name="Lucas S."/>
            <person name="Lapidus A."/>
            <person name="Barry K."/>
            <person name="Detter J.C."/>
            <person name="Glavina del Rio T."/>
            <person name="Dalin E."/>
            <person name="Tice H."/>
            <person name="Pitluck S."/>
            <person name="Chertkov O."/>
            <person name="Brettin T."/>
            <person name="Bruce D."/>
            <person name="Han C."/>
            <person name="Tapia R."/>
            <person name="Gilna P."/>
            <person name="Schmutz J."/>
            <person name="Larimer F."/>
            <person name="Land M."/>
            <person name="Hauser L."/>
            <person name="Kyrpides N."/>
            <person name="Kim E."/>
            <person name="Stahl D."/>
            <person name="Richardson P."/>
        </authorList>
    </citation>
    <scope>NUCLEOTIDE SEQUENCE [LARGE SCALE GENOMIC DNA]</scope>
    <source>
        <strain evidence="2">EF01-2</strain>
    </source>
</reference>
<dbReference type="OrthoDB" id="112290at2"/>
<evidence type="ECO:0000313" key="1">
    <source>
        <dbReference type="EMBL" id="ABM56651.1"/>
    </source>
</evidence>
<dbReference type="STRING" id="391735.Veis_0872"/>
<proteinExistence type="predicted"/>